<dbReference type="Gene3D" id="1.10.287.110">
    <property type="entry name" value="DnaJ domain"/>
    <property type="match status" value="1"/>
</dbReference>
<gene>
    <name evidence="6" type="ORF">SAMN02745168_0703</name>
</gene>
<dbReference type="SUPFAM" id="SSF48452">
    <property type="entry name" value="TPR-like"/>
    <property type="match status" value="1"/>
</dbReference>
<evidence type="ECO:0000256" key="4">
    <source>
        <dbReference type="PROSITE-ProRule" id="PRU00339"/>
    </source>
</evidence>
<dbReference type="Pfam" id="PF00226">
    <property type="entry name" value="DnaJ"/>
    <property type="match status" value="1"/>
</dbReference>
<evidence type="ECO:0000313" key="6">
    <source>
        <dbReference type="EMBL" id="SMC40199.1"/>
    </source>
</evidence>
<keyword evidence="2" id="KW-0677">Repeat</keyword>
<dbReference type="InterPro" id="IPR019734">
    <property type="entry name" value="TPR_rpt"/>
</dbReference>
<organism evidence="6 7">
    <name type="scientific">Papillibacter cinnamivorans DSM 12816</name>
    <dbReference type="NCBI Taxonomy" id="1122930"/>
    <lineage>
        <taxon>Bacteria</taxon>
        <taxon>Bacillati</taxon>
        <taxon>Bacillota</taxon>
        <taxon>Clostridia</taxon>
        <taxon>Eubacteriales</taxon>
        <taxon>Oscillospiraceae</taxon>
        <taxon>Papillibacter</taxon>
    </lineage>
</organism>
<dbReference type="InterPro" id="IPR011990">
    <property type="entry name" value="TPR-like_helical_dom_sf"/>
</dbReference>
<dbReference type="CDD" id="cd06257">
    <property type="entry name" value="DnaJ"/>
    <property type="match status" value="1"/>
</dbReference>
<dbReference type="InterPro" id="IPR036869">
    <property type="entry name" value="J_dom_sf"/>
</dbReference>
<dbReference type="RefSeq" id="WP_084233319.1">
    <property type="nucleotide sequence ID" value="NZ_FWXW01000001.1"/>
</dbReference>
<dbReference type="STRING" id="1122930.SAMN02745168_0703"/>
<evidence type="ECO:0000313" key="7">
    <source>
        <dbReference type="Proteomes" id="UP000192790"/>
    </source>
</evidence>
<keyword evidence="7" id="KW-1185">Reference proteome</keyword>
<proteinExistence type="predicted"/>
<name>A0A1W1YVI8_9FIRM</name>
<dbReference type="InterPro" id="IPR050817">
    <property type="entry name" value="DjlA_DnaK_co-chaperone"/>
</dbReference>
<dbReference type="PANTHER" id="PTHR24074">
    <property type="entry name" value="CO-CHAPERONE PROTEIN DJLA"/>
    <property type="match status" value="1"/>
</dbReference>
<dbReference type="SMART" id="SM00271">
    <property type="entry name" value="DnaJ"/>
    <property type="match status" value="1"/>
</dbReference>
<dbReference type="InterPro" id="IPR013105">
    <property type="entry name" value="TPR_2"/>
</dbReference>
<dbReference type="AlphaFoldDB" id="A0A1W1YVI8"/>
<dbReference type="Proteomes" id="UP000192790">
    <property type="component" value="Unassembled WGS sequence"/>
</dbReference>
<keyword evidence="1" id="KW-0235">DNA replication</keyword>
<dbReference type="PROSITE" id="PS50076">
    <property type="entry name" value="DNAJ_2"/>
    <property type="match status" value="1"/>
</dbReference>
<feature type="repeat" description="TPR" evidence="4">
    <location>
        <begin position="118"/>
        <end position="151"/>
    </location>
</feature>
<protein>
    <submittedName>
        <fullName evidence="6">Tetratricopeptide repeat-containing protein</fullName>
    </submittedName>
</protein>
<dbReference type="Pfam" id="PF07719">
    <property type="entry name" value="TPR_2"/>
    <property type="match status" value="1"/>
</dbReference>
<reference evidence="6 7" key="1">
    <citation type="submission" date="2017-04" db="EMBL/GenBank/DDBJ databases">
        <authorList>
            <person name="Afonso C.L."/>
            <person name="Miller P.J."/>
            <person name="Scott M.A."/>
            <person name="Spackman E."/>
            <person name="Goraichik I."/>
            <person name="Dimitrov K.M."/>
            <person name="Suarez D.L."/>
            <person name="Swayne D.E."/>
        </authorList>
    </citation>
    <scope>NUCLEOTIDE SEQUENCE [LARGE SCALE GENOMIC DNA]</scope>
    <source>
        <strain evidence="6 7">DSM 12816</strain>
    </source>
</reference>
<evidence type="ECO:0000259" key="5">
    <source>
        <dbReference type="PROSITE" id="PS50076"/>
    </source>
</evidence>
<sequence>MNDPYQVLNVSPGASDEEIKKAYRELARKYHPDNYHDNPLSDLAQEKMKEINEAYDAIVKMRAAGGGPRRQESYSSSSRGAYETPPNATFYYTVRLHINRGNIAQAEQMLSTVTNQDAEWHFLMGSIAYRKGWLDEARRHYETACSMNPANPEYRQALNYMQSGGQAYRPAGYGNPMGMSGCDCCTSLVCADCCCECMGGDLIPCC</sequence>
<evidence type="ECO:0000256" key="2">
    <source>
        <dbReference type="ARBA" id="ARBA00022737"/>
    </source>
</evidence>
<dbReference type="PROSITE" id="PS50005">
    <property type="entry name" value="TPR"/>
    <property type="match status" value="1"/>
</dbReference>
<evidence type="ECO:0000256" key="1">
    <source>
        <dbReference type="ARBA" id="ARBA00022705"/>
    </source>
</evidence>
<dbReference type="OrthoDB" id="9779889at2"/>
<evidence type="ECO:0000256" key="3">
    <source>
        <dbReference type="ARBA" id="ARBA00022803"/>
    </source>
</evidence>
<dbReference type="InterPro" id="IPR001623">
    <property type="entry name" value="DnaJ_domain"/>
</dbReference>
<keyword evidence="3 4" id="KW-0802">TPR repeat</keyword>
<dbReference type="GO" id="GO:0006260">
    <property type="term" value="P:DNA replication"/>
    <property type="evidence" value="ECO:0007669"/>
    <property type="project" value="UniProtKB-KW"/>
</dbReference>
<dbReference type="Gene3D" id="1.25.40.10">
    <property type="entry name" value="Tetratricopeptide repeat domain"/>
    <property type="match status" value="1"/>
</dbReference>
<accession>A0A1W1YVI8</accession>
<dbReference type="SUPFAM" id="SSF46565">
    <property type="entry name" value="Chaperone J-domain"/>
    <property type="match status" value="1"/>
</dbReference>
<dbReference type="EMBL" id="FWXW01000001">
    <property type="protein sequence ID" value="SMC40199.1"/>
    <property type="molecule type" value="Genomic_DNA"/>
</dbReference>
<dbReference type="PRINTS" id="PR00625">
    <property type="entry name" value="JDOMAIN"/>
</dbReference>
<feature type="domain" description="J" evidence="5">
    <location>
        <begin position="3"/>
        <end position="78"/>
    </location>
</feature>